<dbReference type="SUPFAM" id="SSF52200">
    <property type="entry name" value="Toll/Interleukin receptor TIR domain"/>
    <property type="match status" value="1"/>
</dbReference>
<gene>
    <name evidence="3" type="ORF">DS421_19g641880</name>
</gene>
<keyword evidence="1" id="KW-0520">NAD</keyword>
<evidence type="ECO:0000259" key="2">
    <source>
        <dbReference type="PROSITE" id="PS50104"/>
    </source>
</evidence>
<organism evidence="3 4">
    <name type="scientific">Arachis hypogaea</name>
    <name type="common">Peanut</name>
    <dbReference type="NCBI Taxonomy" id="3818"/>
    <lineage>
        <taxon>Eukaryota</taxon>
        <taxon>Viridiplantae</taxon>
        <taxon>Streptophyta</taxon>
        <taxon>Embryophyta</taxon>
        <taxon>Tracheophyta</taxon>
        <taxon>Spermatophyta</taxon>
        <taxon>Magnoliopsida</taxon>
        <taxon>eudicotyledons</taxon>
        <taxon>Gunneridae</taxon>
        <taxon>Pentapetalae</taxon>
        <taxon>rosids</taxon>
        <taxon>fabids</taxon>
        <taxon>Fabales</taxon>
        <taxon>Fabaceae</taxon>
        <taxon>Papilionoideae</taxon>
        <taxon>50 kb inversion clade</taxon>
        <taxon>dalbergioids sensu lato</taxon>
        <taxon>Dalbergieae</taxon>
        <taxon>Pterocarpus clade</taxon>
        <taxon>Arachis</taxon>
    </lineage>
</organism>
<dbReference type="PANTHER" id="PTHR32009:SF159">
    <property type="entry name" value="TIR DOMAIN-CONTAINING PROTEIN"/>
    <property type="match status" value="1"/>
</dbReference>
<dbReference type="Proteomes" id="UP000464620">
    <property type="component" value="Chromosome B09"/>
</dbReference>
<dbReference type="SMART" id="SM00255">
    <property type="entry name" value="TIR"/>
    <property type="match status" value="1"/>
</dbReference>
<evidence type="ECO:0000313" key="4">
    <source>
        <dbReference type="Proteomes" id="UP000464620"/>
    </source>
</evidence>
<reference evidence="3 4" key="1">
    <citation type="submission" date="2020-01" db="EMBL/GenBank/DDBJ databases">
        <title>Genome sequence of Arachis hypogaea, cultivar Shitouqi.</title>
        <authorList>
            <person name="Zhuang W."/>
            <person name="Chen H."/>
            <person name="Varshney R."/>
            <person name="Wang D."/>
            <person name="Ming R."/>
        </authorList>
    </citation>
    <scope>NUCLEOTIDE SEQUENCE [LARGE SCALE GENOMIC DNA]</scope>
    <source>
        <tissue evidence="3">Young leaf</tissue>
    </source>
</reference>
<dbReference type="PANTHER" id="PTHR32009">
    <property type="entry name" value="TMV RESISTANCE PROTEIN N-LIKE"/>
    <property type="match status" value="1"/>
</dbReference>
<dbReference type="FunFam" id="3.40.50.10140:FF:000007">
    <property type="entry name" value="Disease resistance protein (TIR-NBS-LRR class)"/>
    <property type="match status" value="1"/>
</dbReference>
<sequence>MALSVTAAVSSAYSQASVTHQYDVFISFRGEDTRNSFTSHLHSALRRNRIETFIDYRIQKGGGIWNELVEAIRDSNLFLVIFSENYASSKWCLRELVEIIECKKKNENVIVIPVFYRIQPTHVRKQTGSYRRAFDEHERSTDRKHVQQWRTALFEASNLSGFQCDHHR</sequence>
<dbReference type="Gene3D" id="3.40.50.10140">
    <property type="entry name" value="Toll/interleukin-1 receptor homology (TIR) domain"/>
    <property type="match status" value="1"/>
</dbReference>
<dbReference type="InterPro" id="IPR000157">
    <property type="entry name" value="TIR_dom"/>
</dbReference>
<dbReference type="InterPro" id="IPR035897">
    <property type="entry name" value="Toll_tir_struct_dom_sf"/>
</dbReference>
<feature type="domain" description="TIR" evidence="2">
    <location>
        <begin position="20"/>
        <end position="153"/>
    </location>
</feature>
<evidence type="ECO:0000256" key="1">
    <source>
        <dbReference type="ARBA" id="ARBA00023027"/>
    </source>
</evidence>
<dbReference type="AlphaFoldDB" id="A0A6B9V4G5"/>
<name>A0A6B9V4G5_ARAHY</name>
<dbReference type="EMBL" id="CP031001">
    <property type="protein sequence ID" value="QHN76209.1"/>
    <property type="molecule type" value="Genomic_DNA"/>
</dbReference>
<evidence type="ECO:0000313" key="3">
    <source>
        <dbReference type="EMBL" id="QHN76209.1"/>
    </source>
</evidence>
<dbReference type="PROSITE" id="PS50104">
    <property type="entry name" value="TIR"/>
    <property type="match status" value="1"/>
</dbReference>
<dbReference type="GO" id="GO:0007165">
    <property type="term" value="P:signal transduction"/>
    <property type="evidence" value="ECO:0007669"/>
    <property type="project" value="InterPro"/>
</dbReference>
<protein>
    <submittedName>
        <fullName evidence="3">TMV resistance protein N</fullName>
    </submittedName>
</protein>
<dbReference type="Pfam" id="PF01582">
    <property type="entry name" value="TIR"/>
    <property type="match status" value="1"/>
</dbReference>
<accession>A0A6B9V4G5</accession>
<proteinExistence type="predicted"/>